<dbReference type="OrthoDB" id="2442978at2759"/>
<dbReference type="EMBL" id="QKWP01003167">
    <property type="protein sequence ID" value="RIB01367.1"/>
    <property type="molecule type" value="Genomic_DNA"/>
</dbReference>
<dbReference type="Proteomes" id="UP000266673">
    <property type="component" value="Unassembled WGS sequence"/>
</dbReference>
<protein>
    <submittedName>
        <fullName evidence="1">Uncharacterized protein</fullName>
    </submittedName>
</protein>
<organism evidence="1 2">
    <name type="scientific">Gigaspora rosea</name>
    <dbReference type="NCBI Taxonomy" id="44941"/>
    <lineage>
        <taxon>Eukaryota</taxon>
        <taxon>Fungi</taxon>
        <taxon>Fungi incertae sedis</taxon>
        <taxon>Mucoromycota</taxon>
        <taxon>Glomeromycotina</taxon>
        <taxon>Glomeromycetes</taxon>
        <taxon>Diversisporales</taxon>
        <taxon>Gigasporaceae</taxon>
        <taxon>Gigaspora</taxon>
    </lineage>
</organism>
<dbReference type="AlphaFoldDB" id="A0A397TX76"/>
<keyword evidence="2" id="KW-1185">Reference proteome</keyword>
<comment type="caution">
    <text evidence="1">The sequence shown here is derived from an EMBL/GenBank/DDBJ whole genome shotgun (WGS) entry which is preliminary data.</text>
</comment>
<evidence type="ECO:0000313" key="1">
    <source>
        <dbReference type="EMBL" id="RIB01367.1"/>
    </source>
</evidence>
<accession>A0A397TX76</accession>
<reference evidence="1 2" key="1">
    <citation type="submission" date="2018-06" db="EMBL/GenBank/DDBJ databases">
        <title>Comparative genomics reveals the genomic features of Rhizophagus irregularis, R. cerebriforme, R. diaphanum and Gigaspora rosea, and their symbiotic lifestyle signature.</title>
        <authorList>
            <person name="Morin E."/>
            <person name="San Clemente H."/>
            <person name="Chen E.C.H."/>
            <person name="De La Providencia I."/>
            <person name="Hainaut M."/>
            <person name="Kuo A."/>
            <person name="Kohler A."/>
            <person name="Murat C."/>
            <person name="Tang N."/>
            <person name="Roy S."/>
            <person name="Loubradou J."/>
            <person name="Henrissat B."/>
            <person name="Grigoriev I.V."/>
            <person name="Corradi N."/>
            <person name="Roux C."/>
            <person name="Martin F.M."/>
        </authorList>
    </citation>
    <scope>NUCLEOTIDE SEQUENCE [LARGE SCALE GENOMIC DNA]</scope>
    <source>
        <strain evidence="1 2">DAOM 194757</strain>
    </source>
</reference>
<name>A0A397TX76_9GLOM</name>
<gene>
    <name evidence="1" type="ORF">C2G38_2231069</name>
</gene>
<sequence>MINRDDLNSTYAAIWLDGIRTISKHKNYKLYGMTQNTDTNEYMIAFDELHSKRSRLNGKCGIYNQYNISEAWRLTCDSQKKNNKIIIIIIITQERTSVNEEKLINGKFGSIFLAEWLDGRRIIRPFEVDSLVNITFPGLMGGGVLIGCSFFGEGETSAGGDVN</sequence>
<evidence type="ECO:0000313" key="2">
    <source>
        <dbReference type="Proteomes" id="UP000266673"/>
    </source>
</evidence>
<proteinExistence type="predicted"/>